<name>A0A0W8E463_9ZZZZ</name>
<sequence length="68" mass="7661">MSKGWFPIAVAARYIDTTREGFAKYPEVQRIDYSYPITVIDGQPRLAGSVHNDSVMEIIEQIISGDDK</sequence>
<gene>
    <name evidence="1" type="ORF">ASZ90_019251</name>
</gene>
<comment type="caution">
    <text evidence="1">The sequence shown here is derived from an EMBL/GenBank/DDBJ whole genome shotgun (WGS) entry which is preliminary data.</text>
</comment>
<evidence type="ECO:0008006" key="2">
    <source>
        <dbReference type="Google" id="ProtNLM"/>
    </source>
</evidence>
<proteinExistence type="predicted"/>
<organism evidence="1">
    <name type="scientific">hydrocarbon metagenome</name>
    <dbReference type="NCBI Taxonomy" id="938273"/>
    <lineage>
        <taxon>unclassified sequences</taxon>
        <taxon>metagenomes</taxon>
        <taxon>ecological metagenomes</taxon>
    </lineage>
</organism>
<protein>
    <recommendedName>
        <fullName evidence="2">Thioredoxin-like fold domain-containing protein</fullName>
    </recommendedName>
</protein>
<dbReference type="AlphaFoldDB" id="A0A0W8E463"/>
<accession>A0A0W8E463</accession>
<dbReference type="EMBL" id="LNQE01001883">
    <property type="protein sequence ID" value="KUG03365.1"/>
    <property type="molecule type" value="Genomic_DNA"/>
</dbReference>
<reference evidence="1" key="1">
    <citation type="journal article" date="2015" name="Proc. Natl. Acad. Sci. U.S.A.">
        <title>Networks of energetic and metabolic interactions define dynamics in microbial communities.</title>
        <authorList>
            <person name="Embree M."/>
            <person name="Liu J.K."/>
            <person name="Al-Bassam M.M."/>
            <person name="Zengler K."/>
        </authorList>
    </citation>
    <scope>NUCLEOTIDE SEQUENCE</scope>
</reference>
<evidence type="ECO:0000313" key="1">
    <source>
        <dbReference type="EMBL" id="KUG03365.1"/>
    </source>
</evidence>